<name>A0ACC5QZ32_9HYPH</name>
<protein>
    <submittedName>
        <fullName evidence="1">Nucleoside hydrolase</fullName>
    </submittedName>
</protein>
<organism evidence="1 2">
    <name type="scientific">Taklimakanibacter albus</name>
    <dbReference type="NCBI Taxonomy" id="2800327"/>
    <lineage>
        <taxon>Bacteria</taxon>
        <taxon>Pseudomonadati</taxon>
        <taxon>Pseudomonadota</taxon>
        <taxon>Alphaproteobacteria</taxon>
        <taxon>Hyphomicrobiales</taxon>
        <taxon>Aestuariivirgaceae</taxon>
        <taxon>Taklimakanibacter</taxon>
    </lineage>
</organism>
<proteinExistence type="predicted"/>
<accession>A0ACC5QZ32</accession>
<dbReference type="EMBL" id="JAENHL010000004">
    <property type="protein sequence ID" value="MBK1865448.1"/>
    <property type="molecule type" value="Genomic_DNA"/>
</dbReference>
<reference evidence="1" key="1">
    <citation type="submission" date="2021-01" db="EMBL/GenBank/DDBJ databases">
        <authorList>
            <person name="Sun Q."/>
        </authorList>
    </citation>
    <scope>NUCLEOTIDE SEQUENCE</scope>
    <source>
        <strain evidence="1">YIM B02566</strain>
    </source>
</reference>
<keyword evidence="2" id="KW-1185">Reference proteome</keyword>
<comment type="caution">
    <text evidence="1">The sequence shown here is derived from an EMBL/GenBank/DDBJ whole genome shotgun (WGS) entry which is preliminary data.</text>
</comment>
<evidence type="ECO:0000313" key="2">
    <source>
        <dbReference type="Proteomes" id="UP000616151"/>
    </source>
</evidence>
<sequence length="303" mass="32548">MKAIIDTDPGVDDAMAIFYAASCPEIELIGLTSVYGNIPVEMGTRNALHLVEMLDRPIPVAQGLPKPLRGRHWEPVHWIHGEQGFGALPAPAPKGRAVDSPAVDFLIDQAKRHKGELVVFPIGPLTNIAAAIERDPEFAKNVARIVIMGGVVHARGNVTPFAEANIYNDPDAAQIVFNSGAEILLVGLDVTDRTSVTKENFAALARRAPKFGGFLAAISDFYIDVYLGRGAKGCSLHDPATVIAALRPELFRIEEGDVEVGLDGEKLGQTVLKPRNGQKTRVCVAADYDRVVEVFLDGIATLG</sequence>
<gene>
    <name evidence="1" type="ORF">JHL16_03725</name>
</gene>
<evidence type="ECO:0000313" key="1">
    <source>
        <dbReference type="EMBL" id="MBK1865448.1"/>
    </source>
</evidence>
<keyword evidence="1" id="KW-0378">Hydrolase</keyword>
<dbReference type="Proteomes" id="UP000616151">
    <property type="component" value="Unassembled WGS sequence"/>
</dbReference>